<dbReference type="Gene3D" id="3.20.70.20">
    <property type="match status" value="1"/>
</dbReference>
<dbReference type="RefSeq" id="WP_342628808.1">
    <property type="nucleotide sequence ID" value="NZ_CP152276.1"/>
</dbReference>
<dbReference type="PRINTS" id="PR01183">
    <property type="entry name" value="RIBORDTASEM1"/>
</dbReference>
<keyword evidence="4 6" id="KW-0215">Deoxyribonucleotide synthesis</keyword>
<name>A0ABZ3D737_9PROT</name>
<dbReference type="InterPro" id="IPR013509">
    <property type="entry name" value="RNR_lsu_N"/>
</dbReference>
<dbReference type="InterPro" id="IPR039718">
    <property type="entry name" value="Rrm1"/>
</dbReference>
<dbReference type="Proteomes" id="UP001449795">
    <property type="component" value="Chromosome"/>
</dbReference>
<evidence type="ECO:0000313" key="9">
    <source>
        <dbReference type="EMBL" id="XAE43317.1"/>
    </source>
</evidence>
<evidence type="ECO:0000313" key="10">
    <source>
        <dbReference type="Proteomes" id="UP001449795"/>
    </source>
</evidence>
<feature type="domain" description="Ribonucleotide reductase large subunit N-terminal" evidence="7">
    <location>
        <begin position="59"/>
        <end position="123"/>
    </location>
</feature>
<evidence type="ECO:0000256" key="3">
    <source>
        <dbReference type="ARBA" id="ARBA00023002"/>
    </source>
</evidence>
<feature type="domain" description="Ribonucleotide reductase large subunit C-terminal" evidence="8">
    <location>
        <begin position="450"/>
        <end position="601"/>
    </location>
</feature>
<organism evidence="9 10">
    <name type="scientific">Nguyenibacter vanlangensis</name>
    <dbReference type="NCBI Taxonomy" id="1216886"/>
    <lineage>
        <taxon>Bacteria</taxon>
        <taxon>Pseudomonadati</taxon>
        <taxon>Pseudomonadota</taxon>
        <taxon>Alphaproteobacteria</taxon>
        <taxon>Acetobacterales</taxon>
        <taxon>Acetobacteraceae</taxon>
        <taxon>Nguyenibacter</taxon>
    </lineage>
</organism>
<dbReference type="EMBL" id="CP152276">
    <property type="protein sequence ID" value="XAE43317.1"/>
    <property type="molecule type" value="Genomic_DNA"/>
</dbReference>
<evidence type="ECO:0000259" key="8">
    <source>
        <dbReference type="Pfam" id="PF02867"/>
    </source>
</evidence>
<evidence type="ECO:0000256" key="4">
    <source>
        <dbReference type="ARBA" id="ARBA00023116"/>
    </source>
</evidence>
<dbReference type="NCBIfam" id="NF006577">
    <property type="entry name" value="PRK09102.1"/>
    <property type="match status" value="1"/>
</dbReference>
<evidence type="ECO:0000256" key="2">
    <source>
        <dbReference type="ARBA" id="ARBA00012274"/>
    </source>
</evidence>
<evidence type="ECO:0000256" key="1">
    <source>
        <dbReference type="ARBA" id="ARBA00010406"/>
    </source>
</evidence>
<dbReference type="CDD" id="cd01679">
    <property type="entry name" value="RNR_I"/>
    <property type="match status" value="1"/>
</dbReference>
<protein>
    <recommendedName>
        <fullName evidence="2 6">Ribonucleoside-diphosphate reductase</fullName>
        <ecNumber evidence="2 6">1.17.4.1</ecNumber>
    </recommendedName>
</protein>
<dbReference type="Pfam" id="PF02867">
    <property type="entry name" value="Ribonuc_red_lgC"/>
    <property type="match status" value="2"/>
</dbReference>
<dbReference type="PANTHER" id="PTHR11573:SF6">
    <property type="entry name" value="RIBONUCLEOSIDE-DIPHOSPHATE REDUCTASE LARGE SUBUNIT"/>
    <property type="match status" value="1"/>
</dbReference>
<accession>A0ABZ3D737</accession>
<dbReference type="PANTHER" id="PTHR11573">
    <property type="entry name" value="RIBONUCLEOSIDE-DIPHOSPHATE REDUCTASE LARGE CHAIN"/>
    <property type="match status" value="1"/>
</dbReference>
<comment type="catalytic activity">
    <reaction evidence="5 6">
        <text>a 2'-deoxyribonucleoside 5'-diphosphate + [thioredoxin]-disulfide + H2O = a ribonucleoside 5'-diphosphate + [thioredoxin]-dithiol</text>
        <dbReference type="Rhea" id="RHEA:23252"/>
        <dbReference type="Rhea" id="RHEA-COMP:10698"/>
        <dbReference type="Rhea" id="RHEA-COMP:10700"/>
        <dbReference type="ChEBI" id="CHEBI:15377"/>
        <dbReference type="ChEBI" id="CHEBI:29950"/>
        <dbReference type="ChEBI" id="CHEBI:50058"/>
        <dbReference type="ChEBI" id="CHEBI:57930"/>
        <dbReference type="ChEBI" id="CHEBI:73316"/>
        <dbReference type="EC" id="1.17.4.1"/>
    </reaction>
</comment>
<keyword evidence="3 6" id="KW-0560">Oxidoreductase</keyword>
<gene>
    <name evidence="9" type="ORF">AAC691_02280</name>
</gene>
<dbReference type="GO" id="GO:0004748">
    <property type="term" value="F:ribonucleoside-diphosphate reductase activity, thioredoxin disulfide as acceptor"/>
    <property type="evidence" value="ECO:0007669"/>
    <property type="project" value="UniProtKB-EC"/>
</dbReference>
<comment type="similarity">
    <text evidence="1 6">Belongs to the ribonucleoside diphosphate reductase large chain family.</text>
</comment>
<evidence type="ECO:0000259" key="7">
    <source>
        <dbReference type="Pfam" id="PF00317"/>
    </source>
</evidence>
<comment type="function">
    <text evidence="6">Provides the precursors necessary for DNA synthesis. Catalyzes the biosynthesis of deoxyribonucleotides from the corresponding ribonucleotides.</text>
</comment>
<evidence type="ECO:0000256" key="5">
    <source>
        <dbReference type="ARBA" id="ARBA00047754"/>
    </source>
</evidence>
<dbReference type="SUPFAM" id="SSF51998">
    <property type="entry name" value="PFL-like glycyl radical enzymes"/>
    <property type="match status" value="1"/>
</dbReference>
<dbReference type="EC" id="1.17.4.1" evidence="2 6"/>
<reference evidence="9 10" key="1">
    <citation type="submission" date="2024-04" db="EMBL/GenBank/DDBJ databases">
        <title>Complete genome sequence of Nguyenibacter vanlangesis HBCM-1154, a strain capable of nitrogen fixation, IAA production, and phosphorus solubilization isolated from sugarcane soil.</title>
        <authorList>
            <person name="MY HANH P."/>
        </authorList>
    </citation>
    <scope>NUCLEOTIDE SEQUENCE [LARGE SCALE GENOMIC DNA]</scope>
    <source>
        <strain evidence="9 10">HBCM 1154</strain>
    </source>
</reference>
<feature type="domain" description="Ribonucleotide reductase large subunit C-terminal" evidence="8">
    <location>
        <begin position="127"/>
        <end position="447"/>
    </location>
</feature>
<dbReference type="SUPFAM" id="SSF48168">
    <property type="entry name" value="R1 subunit of ribonucleotide reductase, N-terminal domain"/>
    <property type="match status" value="1"/>
</dbReference>
<dbReference type="Pfam" id="PF00317">
    <property type="entry name" value="Ribonuc_red_lgN"/>
    <property type="match status" value="1"/>
</dbReference>
<dbReference type="InterPro" id="IPR008926">
    <property type="entry name" value="RNR_R1-su_N"/>
</dbReference>
<sequence>MSLDDISGTVSDRPAEERDLFQDRDGAQARDMNQDMFDDVVQLPGHHPVRVNRARDALLTPFGKATLDNRYLLEGESYQDLFGRVASYYGADAGHAQRLYDYISRHWFMPATPVLSNGGTTRGLPISCFLNEANDSLRGIVDLWNENVWLASKGGGIGSYWGNLRSIGENVGRNGKTSGVIPFIRVMDSLTLAISQGSLRRGSAAVYLPVWHPEIEEFIEIRRPTGGDPNRKALNLHHGVLVSDAFMRAVAEDAEWALLSPKDGAHIRKISARSLWIRILTARMEQGEPYIIYSDHVNNARPEHHKLAGLEVKTSNLCAEITLPTGMDHHGKERTAVCCLSSLNLETWEEWKDDPRFIEDVMLFLDNVLQDFIDRAPDDMERAKYAAARERSVGLGVMGFHSFLQANDVPFESVIAKVWNKRIFKHIRQQADAASRKLAELRGPCPDAAEYGMMERFSNKLAIAPTASISIIAGNSSPGIEPIAANVFLQKTLSGSFTVRNRHLLKLLIDKGRNTDDVWSSITLNKGSVQHLDFLTQQEKDVFKTAFELDQRWVIEHAADRAPYICQAQSINLFLPANVHKRDLHQIHYMAWKRGVKSLYYCRSLSIQRADAVSNMVGKSDIMAGEPEPAPPVAAPASTTNYEECLACQ</sequence>
<keyword evidence="10" id="KW-1185">Reference proteome</keyword>
<proteinExistence type="inferred from homology"/>
<evidence type="ECO:0000256" key="6">
    <source>
        <dbReference type="RuleBase" id="RU003410"/>
    </source>
</evidence>
<dbReference type="InterPro" id="IPR000788">
    <property type="entry name" value="RNR_lg_C"/>
</dbReference>